<evidence type="ECO:0000313" key="7">
    <source>
        <dbReference type="Proteomes" id="UP000003759"/>
    </source>
</evidence>
<evidence type="ECO:0000256" key="1">
    <source>
        <dbReference type="ARBA" id="ARBA00005695"/>
    </source>
</evidence>
<dbReference type="GO" id="GO:1904680">
    <property type="term" value="F:peptide transmembrane transporter activity"/>
    <property type="evidence" value="ECO:0007669"/>
    <property type="project" value="TreeGrafter"/>
</dbReference>
<dbReference type="GO" id="GO:0015833">
    <property type="term" value="P:peptide transport"/>
    <property type="evidence" value="ECO:0007669"/>
    <property type="project" value="TreeGrafter"/>
</dbReference>
<gene>
    <name evidence="6" type="ORF">WESB_2373</name>
</gene>
<protein>
    <submittedName>
        <fullName evidence="6">ABC transporter, substrate-binding protein,family 5</fullName>
    </submittedName>
</protein>
<dbReference type="Pfam" id="PF00496">
    <property type="entry name" value="SBP_bac_5"/>
    <property type="match status" value="1"/>
</dbReference>
<dbReference type="GO" id="GO:0030313">
    <property type="term" value="C:cell envelope"/>
    <property type="evidence" value="ECO:0007669"/>
    <property type="project" value="UniProtKB-SubCell"/>
</dbReference>
<reference evidence="6 7" key="1">
    <citation type="journal article" date="2012" name="BMC Genomics">
        <title>Comparative genomics of Brachyspira pilosicoli strains: genome rearrangements, reductions and correlation of genetic compliment with phenotypic diversity.</title>
        <authorList>
            <person name="Mappley L.J."/>
            <person name="Black M.L."/>
            <person name="Abuoun M."/>
            <person name="Darby A.C."/>
            <person name="Woodward M.J."/>
            <person name="Parkhill J."/>
            <person name="Turner A.K."/>
            <person name="Bellgard M.I."/>
            <person name="La T."/>
            <person name="Phillips N.D."/>
            <person name="La Ragione R.M."/>
            <person name="Hampson D.J."/>
        </authorList>
    </citation>
    <scope>NUCLEOTIDE SEQUENCE [LARGE SCALE GENOMIC DNA]</scope>
    <source>
        <strain evidence="6">WesB</strain>
    </source>
</reference>
<organism evidence="6 7">
    <name type="scientific">Brachyspira pilosicoli WesB</name>
    <dbReference type="NCBI Taxonomy" id="1161918"/>
    <lineage>
        <taxon>Bacteria</taxon>
        <taxon>Pseudomonadati</taxon>
        <taxon>Spirochaetota</taxon>
        <taxon>Spirochaetia</taxon>
        <taxon>Brachyspirales</taxon>
        <taxon>Brachyspiraceae</taxon>
        <taxon>Brachyspira</taxon>
    </lineage>
</organism>
<feature type="signal peptide" evidence="4">
    <location>
        <begin position="1"/>
        <end position="21"/>
    </location>
</feature>
<dbReference type="EMBL" id="HE793032">
    <property type="protein sequence ID" value="CCG57835.1"/>
    <property type="molecule type" value="Genomic_DNA"/>
</dbReference>
<feature type="domain" description="Solute-binding protein family 5" evidence="5">
    <location>
        <begin position="250"/>
        <end position="585"/>
    </location>
</feature>
<dbReference type="PANTHER" id="PTHR30290:SF9">
    <property type="entry name" value="OLIGOPEPTIDE-BINDING PROTEIN APPA"/>
    <property type="match status" value="1"/>
</dbReference>
<dbReference type="KEGG" id="bpw:WESB_2373"/>
<dbReference type="PANTHER" id="PTHR30290">
    <property type="entry name" value="PERIPLASMIC BINDING COMPONENT OF ABC TRANSPORTER"/>
    <property type="match status" value="1"/>
</dbReference>
<proteinExistence type="inferred from homology"/>
<dbReference type="Gene3D" id="3.40.190.10">
    <property type="entry name" value="Periplasmic binding protein-like II"/>
    <property type="match status" value="1"/>
</dbReference>
<dbReference type="Gene3D" id="3.10.105.10">
    <property type="entry name" value="Dipeptide-binding Protein, Domain 3"/>
    <property type="match status" value="2"/>
</dbReference>
<feature type="chain" id="PRO_5003834300" evidence="4">
    <location>
        <begin position="22"/>
        <end position="594"/>
    </location>
</feature>
<sequence length="594" mass="66077">MHKQFLVFLFLLLLTISCGKSSETTENKVNIKIIAQSFDEKSLNVMRDILSKSGFNPTISMLPDYASFMGQLEANNYDIAITSWNTVTGNPDYAVRSLFISDGDYNASKISNAKLDELIEKAAAESFEDSKATYSEIEKVIIDENAYIIPLYNRVKTQAFNKTILDENTVQIYKAASINAGAISFVDKAKNETEPLYISQSLSSLTSLDQIKGNDGSINFINNQMYVRIVTLTTNDQISTENSLSYNYAIASGNKDYYFILRDDIYFAKVEDRKAVNTGERVGASDVVFSLNRAKDRNSVPNHRTYSLHSSMDKISIVTDINELKNTKTAASDVYTELSKNLPAPISSLTSSTAQADNKNGVYQVVKITTINPFPQVLNYLAHQSAGIVSEKQIKKVNTYNVANYDPQKDICYGDESTITEGNSYNNTLCTSGQYIAIYKNDYEVVLERNPGFMADTDKFPKIKTINIKFIKDLDAAVSSLRSGDLYILYDIVADKLKVIESDSNLVLQTVPSNALIFTFINMSDGHVTKDVNVRKAILYSIDQNAFIAVNDGYAYKAYTTLTPLVDTGNVLVADKDKAKEYLKAYEESNGASK</sequence>
<name>K0JMS0_BRAPL</name>
<keyword evidence="2" id="KW-0813">Transport</keyword>
<dbReference type="AlphaFoldDB" id="K0JMS0"/>
<evidence type="ECO:0000256" key="2">
    <source>
        <dbReference type="ARBA" id="ARBA00022448"/>
    </source>
</evidence>
<dbReference type="PROSITE" id="PS51257">
    <property type="entry name" value="PROKAR_LIPOPROTEIN"/>
    <property type="match status" value="1"/>
</dbReference>
<dbReference type="Proteomes" id="UP000003759">
    <property type="component" value="Chromosome"/>
</dbReference>
<accession>K0JMS0</accession>
<comment type="similarity">
    <text evidence="1">Belongs to the bacterial solute-binding protein 5 family.</text>
</comment>
<keyword evidence="3 4" id="KW-0732">Signal</keyword>
<dbReference type="SUPFAM" id="SSF53850">
    <property type="entry name" value="Periplasmic binding protein-like II"/>
    <property type="match status" value="2"/>
</dbReference>
<evidence type="ECO:0000256" key="3">
    <source>
        <dbReference type="ARBA" id="ARBA00022729"/>
    </source>
</evidence>
<dbReference type="HOGENOM" id="CLU_031629_1_0_12"/>
<dbReference type="OrthoDB" id="9796817at2"/>
<evidence type="ECO:0000256" key="4">
    <source>
        <dbReference type="SAM" id="SignalP"/>
    </source>
</evidence>
<evidence type="ECO:0000259" key="5">
    <source>
        <dbReference type="Pfam" id="PF00496"/>
    </source>
</evidence>
<dbReference type="PATRIC" id="fig|1161918.5.peg.1887"/>
<dbReference type="RefSeq" id="WP_014933914.1">
    <property type="nucleotide sequence ID" value="NC_018604.1"/>
</dbReference>
<dbReference type="InterPro" id="IPR039424">
    <property type="entry name" value="SBP_5"/>
</dbReference>
<dbReference type="InterPro" id="IPR000914">
    <property type="entry name" value="SBP_5_dom"/>
</dbReference>
<evidence type="ECO:0000313" key="6">
    <source>
        <dbReference type="EMBL" id="CCG57835.1"/>
    </source>
</evidence>